<name>A0A2B7WEJ9_9EURO</name>
<gene>
    <name evidence="1" type="ORF">AJ79_10323</name>
</gene>
<sequence>AKIIRPGSTEKASEACLFADQKATKALLKYIEAITAQQSEQQAAEEALQTDC</sequence>
<feature type="non-terminal residue" evidence="1">
    <location>
        <position position="1"/>
    </location>
</feature>
<accession>A0A2B7WEJ9</accession>
<evidence type="ECO:0000313" key="1">
    <source>
        <dbReference type="EMBL" id="PGG95004.1"/>
    </source>
</evidence>
<comment type="caution">
    <text evidence="1">The sequence shown here is derived from an EMBL/GenBank/DDBJ whole genome shotgun (WGS) entry which is preliminary data.</text>
</comment>
<reference evidence="1 2" key="1">
    <citation type="submission" date="2017-10" db="EMBL/GenBank/DDBJ databases">
        <title>Comparative genomics in systemic dimorphic fungi from Ajellomycetaceae.</title>
        <authorList>
            <person name="Munoz J.F."/>
            <person name="Mcewen J.G."/>
            <person name="Clay O.K."/>
            <person name="Cuomo C.A."/>
        </authorList>
    </citation>
    <scope>NUCLEOTIDE SEQUENCE [LARGE SCALE GENOMIC DNA]</scope>
    <source>
        <strain evidence="1 2">UAMH5409</strain>
    </source>
</reference>
<organism evidence="1 2">
    <name type="scientific">Helicocarpus griseus UAMH5409</name>
    <dbReference type="NCBI Taxonomy" id="1447875"/>
    <lineage>
        <taxon>Eukaryota</taxon>
        <taxon>Fungi</taxon>
        <taxon>Dikarya</taxon>
        <taxon>Ascomycota</taxon>
        <taxon>Pezizomycotina</taxon>
        <taxon>Eurotiomycetes</taxon>
        <taxon>Eurotiomycetidae</taxon>
        <taxon>Onygenales</taxon>
        <taxon>Ajellomycetaceae</taxon>
        <taxon>Helicocarpus</taxon>
    </lineage>
</organism>
<keyword evidence="2" id="KW-1185">Reference proteome</keyword>
<dbReference type="AlphaFoldDB" id="A0A2B7WEJ9"/>
<dbReference type="Proteomes" id="UP000223968">
    <property type="component" value="Unassembled WGS sequence"/>
</dbReference>
<protein>
    <submittedName>
        <fullName evidence="1">Uncharacterized protein</fullName>
    </submittedName>
</protein>
<dbReference type="OrthoDB" id="4226915at2759"/>
<evidence type="ECO:0000313" key="2">
    <source>
        <dbReference type="Proteomes" id="UP000223968"/>
    </source>
</evidence>
<proteinExistence type="predicted"/>
<dbReference type="EMBL" id="PDNB01000458">
    <property type="protein sequence ID" value="PGG95004.1"/>
    <property type="molecule type" value="Genomic_DNA"/>
</dbReference>